<dbReference type="GeneID" id="20227336"/>
<dbReference type="Proteomes" id="UP000002729">
    <property type="component" value="Unassembled WGS sequence"/>
</dbReference>
<proteinExistence type="predicted"/>
<evidence type="ECO:0000313" key="1">
    <source>
        <dbReference type="EMBL" id="EGB02068.1"/>
    </source>
</evidence>
<name>F0YS41_AURAN</name>
<feature type="non-terminal residue" evidence="1">
    <location>
        <position position="244"/>
    </location>
</feature>
<dbReference type="KEGG" id="aaf:AURANDRAFT_69227"/>
<dbReference type="AlphaFoldDB" id="F0YS41"/>
<accession>F0YS41</accession>
<dbReference type="EMBL" id="GL833840">
    <property type="protein sequence ID" value="EGB02068.1"/>
    <property type="molecule type" value="Genomic_DNA"/>
</dbReference>
<gene>
    <name evidence="1" type="ORF">AURANDRAFT_69227</name>
</gene>
<organism evidence="2">
    <name type="scientific">Aureococcus anophagefferens</name>
    <name type="common">Harmful bloom alga</name>
    <dbReference type="NCBI Taxonomy" id="44056"/>
    <lineage>
        <taxon>Eukaryota</taxon>
        <taxon>Sar</taxon>
        <taxon>Stramenopiles</taxon>
        <taxon>Ochrophyta</taxon>
        <taxon>Pelagophyceae</taxon>
        <taxon>Pelagomonadales</taxon>
        <taxon>Pelagomonadaceae</taxon>
        <taxon>Aureococcus</taxon>
    </lineage>
</organism>
<evidence type="ECO:0000313" key="2">
    <source>
        <dbReference type="Proteomes" id="UP000002729"/>
    </source>
</evidence>
<reference evidence="1 2" key="1">
    <citation type="journal article" date="2011" name="Proc. Natl. Acad. Sci. U.S.A.">
        <title>Niche of harmful alga Aureococcus anophagefferens revealed through ecogenomics.</title>
        <authorList>
            <person name="Gobler C.J."/>
            <person name="Berry D.L."/>
            <person name="Dyhrman S.T."/>
            <person name="Wilhelm S.W."/>
            <person name="Salamov A."/>
            <person name="Lobanov A.V."/>
            <person name="Zhang Y."/>
            <person name="Collier J.L."/>
            <person name="Wurch L.L."/>
            <person name="Kustka A.B."/>
            <person name="Dill B.D."/>
            <person name="Shah M."/>
            <person name="VerBerkmoes N.C."/>
            <person name="Kuo A."/>
            <person name="Terry A."/>
            <person name="Pangilinan J."/>
            <person name="Lindquist E.A."/>
            <person name="Lucas S."/>
            <person name="Paulsen I.T."/>
            <person name="Hattenrath-Lehmann T.K."/>
            <person name="Talmage S.C."/>
            <person name="Walker E.A."/>
            <person name="Koch F."/>
            <person name="Burson A.M."/>
            <person name="Marcoval M.A."/>
            <person name="Tang Y.Z."/>
            <person name="Lecleir G.R."/>
            <person name="Coyne K.J."/>
            <person name="Berg G.M."/>
            <person name="Bertrand E.M."/>
            <person name="Saito M.A."/>
            <person name="Gladyshev V.N."/>
            <person name="Grigoriev I.V."/>
        </authorList>
    </citation>
    <scope>NUCLEOTIDE SEQUENCE [LARGE SCALE GENOMIC DNA]</scope>
    <source>
        <strain evidence="2">CCMP 1984</strain>
    </source>
</reference>
<keyword evidence="2" id="KW-1185">Reference proteome</keyword>
<protein>
    <submittedName>
        <fullName evidence="1">Uncharacterized protein</fullName>
    </submittedName>
</protein>
<sequence>MRLYLGIIAAAAAAAAPQDADDEAIAWRGASASEAAAAKAWASSLRFPLAPLLQVALVAGGAAQPPSALLRADAGCATRAMRSGAAHVRRNGTVVVAPVDAAAVDSLVDRWNAEVDGADRSHLMPWYDVHVKPVLDAAAPAVGINGLLRALPRMRGCLAPGSGGDAQGMMMHYLGTYLVDGLGASAAEALALVAQLGDLRLFKEGRGLTHGVVWADLGRWAEDRGLRVPVSLSDDDARAAWARA</sequence>
<dbReference type="InParanoid" id="F0YS41"/>
<dbReference type="RefSeq" id="XP_009043233.1">
    <property type="nucleotide sequence ID" value="XM_009044985.1"/>
</dbReference>